<proteinExistence type="predicted"/>
<name>A0AAD7JVS9_9AGAR</name>
<evidence type="ECO:0000313" key="3">
    <source>
        <dbReference type="Proteomes" id="UP001215598"/>
    </source>
</evidence>
<organism evidence="2 3">
    <name type="scientific">Mycena metata</name>
    <dbReference type="NCBI Taxonomy" id="1033252"/>
    <lineage>
        <taxon>Eukaryota</taxon>
        <taxon>Fungi</taxon>
        <taxon>Dikarya</taxon>
        <taxon>Basidiomycota</taxon>
        <taxon>Agaricomycotina</taxon>
        <taxon>Agaricomycetes</taxon>
        <taxon>Agaricomycetidae</taxon>
        <taxon>Agaricales</taxon>
        <taxon>Marasmiineae</taxon>
        <taxon>Mycenaceae</taxon>
        <taxon>Mycena</taxon>
    </lineage>
</organism>
<keyword evidence="3" id="KW-1185">Reference proteome</keyword>
<feature type="compositionally biased region" description="Pro residues" evidence="1">
    <location>
        <begin position="91"/>
        <end position="149"/>
    </location>
</feature>
<comment type="caution">
    <text evidence="2">The sequence shown here is derived from an EMBL/GenBank/DDBJ whole genome shotgun (WGS) entry which is preliminary data.</text>
</comment>
<reference evidence="2" key="1">
    <citation type="submission" date="2023-03" db="EMBL/GenBank/DDBJ databases">
        <title>Massive genome expansion in bonnet fungi (Mycena s.s.) driven by repeated elements and novel gene families across ecological guilds.</title>
        <authorList>
            <consortium name="Lawrence Berkeley National Laboratory"/>
            <person name="Harder C.B."/>
            <person name="Miyauchi S."/>
            <person name="Viragh M."/>
            <person name="Kuo A."/>
            <person name="Thoen E."/>
            <person name="Andreopoulos B."/>
            <person name="Lu D."/>
            <person name="Skrede I."/>
            <person name="Drula E."/>
            <person name="Henrissat B."/>
            <person name="Morin E."/>
            <person name="Kohler A."/>
            <person name="Barry K."/>
            <person name="LaButti K."/>
            <person name="Morin E."/>
            <person name="Salamov A."/>
            <person name="Lipzen A."/>
            <person name="Mereny Z."/>
            <person name="Hegedus B."/>
            <person name="Baldrian P."/>
            <person name="Stursova M."/>
            <person name="Weitz H."/>
            <person name="Taylor A."/>
            <person name="Grigoriev I.V."/>
            <person name="Nagy L.G."/>
            <person name="Martin F."/>
            <person name="Kauserud H."/>
        </authorList>
    </citation>
    <scope>NUCLEOTIDE SEQUENCE</scope>
    <source>
        <strain evidence="2">CBHHK182m</strain>
    </source>
</reference>
<dbReference type="EMBL" id="JARKIB010000016">
    <property type="protein sequence ID" value="KAJ7770466.1"/>
    <property type="molecule type" value="Genomic_DNA"/>
</dbReference>
<accession>A0AAD7JVS9</accession>
<feature type="region of interest" description="Disordered" evidence="1">
    <location>
        <begin position="1"/>
        <end position="202"/>
    </location>
</feature>
<sequence>MRQRVTAPARLMHLEPPPPPPTVSQNMSNASNTINVYNTLPTPPAAQPVYNNYAAPNPYSPGGFPSTPYNSASPFQHLDPNATYRPAAGWNPPPQPPATWTPPSQPQPAPALAPQPAWTPPSQPQPAPAPAPRPAWTPPPSTPAVPPPSEQSYYGGGKYVLSWESTPNTSSEASGAQSSSHQPRQPERGNTLPPSYEQQWRE</sequence>
<feature type="compositionally biased region" description="Low complexity" evidence="1">
    <location>
        <begin position="170"/>
        <end position="180"/>
    </location>
</feature>
<evidence type="ECO:0000256" key="1">
    <source>
        <dbReference type="SAM" id="MobiDB-lite"/>
    </source>
</evidence>
<feature type="compositionally biased region" description="Polar residues" evidence="1">
    <location>
        <begin position="192"/>
        <end position="202"/>
    </location>
</feature>
<evidence type="ECO:0000313" key="2">
    <source>
        <dbReference type="EMBL" id="KAJ7770466.1"/>
    </source>
</evidence>
<dbReference type="AlphaFoldDB" id="A0AAD7JVS9"/>
<protein>
    <submittedName>
        <fullName evidence="2">Uncharacterized protein</fullName>
    </submittedName>
</protein>
<gene>
    <name evidence="2" type="ORF">B0H16DRAFT_1685776</name>
</gene>
<dbReference type="Proteomes" id="UP001215598">
    <property type="component" value="Unassembled WGS sequence"/>
</dbReference>
<feature type="compositionally biased region" description="Polar residues" evidence="1">
    <location>
        <begin position="23"/>
        <end position="40"/>
    </location>
</feature>